<reference evidence="1 2" key="1">
    <citation type="submission" date="2024-02" db="EMBL/GenBank/DDBJ databases">
        <title>Chromosome-level genome assembly of the Eurasian Minnow (Phoxinus phoxinus).</title>
        <authorList>
            <person name="Oriowo T.O."/>
            <person name="Martin S."/>
            <person name="Stange M."/>
            <person name="Chrysostomakis Y."/>
            <person name="Brown T."/>
            <person name="Winkler S."/>
            <person name="Kukowka S."/>
            <person name="Myers E.W."/>
            <person name="Bohne A."/>
        </authorList>
    </citation>
    <scope>NUCLEOTIDE SEQUENCE [LARGE SCALE GENOMIC DNA]</scope>
    <source>
        <strain evidence="1">ZFMK-TIS-60720</strain>
        <tissue evidence="1">Whole Organism</tissue>
    </source>
</reference>
<sequence length="57" mass="6385">MADLLGHLSNKVLVEKRSVSCSTKDFSVCAEQIFVPVLWSWLRFCYTESSNKVSGGM</sequence>
<dbReference type="AlphaFoldDB" id="A0AAN9DVB1"/>
<dbReference type="EMBL" id="JAYKXH010000001">
    <property type="protein sequence ID" value="KAK7177267.1"/>
    <property type="molecule type" value="Genomic_DNA"/>
</dbReference>
<organism evidence="1 2">
    <name type="scientific">Phoxinus phoxinus</name>
    <name type="common">Eurasian minnow</name>
    <dbReference type="NCBI Taxonomy" id="58324"/>
    <lineage>
        <taxon>Eukaryota</taxon>
        <taxon>Metazoa</taxon>
        <taxon>Chordata</taxon>
        <taxon>Craniata</taxon>
        <taxon>Vertebrata</taxon>
        <taxon>Euteleostomi</taxon>
        <taxon>Actinopterygii</taxon>
        <taxon>Neopterygii</taxon>
        <taxon>Teleostei</taxon>
        <taxon>Ostariophysi</taxon>
        <taxon>Cypriniformes</taxon>
        <taxon>Leuciscidae</taxon>
        <taxon>Phoxininae</taxon>
        <taxon>Phoxinus</taxon>
    </lineage>
</organism>
<evidence type="ECO:0000313" key="1">
    <source>
        <dbReference type="EMBL" id="KAK7177267.1"/>
    </source>
</evidence>
<gene>
    <name evidence="1" type="ORF">R3I93_001301</name>
</gene>
<keyword evidence="2" id="KW-1185">Reference proteome</keyword>
<evidence type="ECO:0000313" key="2">
    <source>
        <dbReference type="Proteomes" id="UP001364617"/>
    </source>
</evidence>
<protein>
    <submittedName>
        <fullName evidence="1">Uncharacterized protein</fullName>
    </submittedName>
</protein>
<accession>A0AAN9DVB1</accession>
<dbReference type="Proteomes" id="UP001364617">
    <property type="component" value="Unassembled WGS sequence"/>
</dbReference>
<proteinExistence type="predicted"/>
<comment type="caution">
    <text evidence="1">The sequence shown here is derived from an EMBL/GenBank/DDBJ whole genome shotgun (WGS) entry which is preliminary data.</text>
</comment>
<name>A0AAN9DVB1_9TELE</name>